<keyword evidence="2" id="KW-1185">Reference proteome</keyword>
<dbReference type="Pfam" id="PF05638">
    <property type="entry name" value="T6SS_HCP"/>
    <property type="match status" value="1"/>
</dbReference>
<dbReference type="EMBL" id="NITZ01000002">
    <property type="protein sequence ID" value="PHM50389.1"/>
    <property type="molecule type" value="Genomic_DNA"/>
</dbReference>
<dbReference type="AlphaFoldDB" id="A0A2D0JVJ3"/>
<dbReference type="InterPro" id="IPR008514">
    <property type="entry name" value="T6SS_Hcp"/>
</dbReference>
<protein>
    <recommendedName>
        <fullName evidence="3">HcpA-like protein</fullName>
    </recommendedName>
</protein>
<dbReference type="PANTHER" id="PTHR34319">
    <property type="entry name" value="MAJOR EXPORTED PROTEIN"/>
    <property type="match status" value="1"/>
</dbReference>
<gene>
    <name evidence="1" type="ORF">Xmir_00569</name>
</gene>
<dbReference type="NCBIfam" id="TIGR03344">
    <property type="entry name" value="VI_effect_Hcp1"/>
    <property type="match status" value="1"/>
</dbReference>
<dbReference type="InterPro" id="IPR036624">
    <property type="entry name" value="Hcp1-lik_sf"/>
</dbReference>
<dbReference type="InterPro" id="IPR052947">
    <property type="entry name" value="T6SS_Hcp1_domain"/>
</dbReference>
<evidence type="ECO:0000313" key="1">
    <source>
        <dbReference type="EMBL" id="PHM50389.1"/>
    </source>
</evidence>
<comment type="caution">
    <text evidence="1">The sequence shown here is derived from an EMBL/GenBank/DDBJ whole genome shotgun (WGS) entry which is preliminary data.</text>
</comment>
<evidence type="ECO:0008006" key="3">
    <source>
        <dbReference type="Google" id="ProtNLM"/>
    </source>
</evidence>
<proteinExistence type="predicted"/>
<dbReference type="SUPFAM" id="SSF141452">
    <property type="entry name" value="Hcp1-like"/>
    <property type="match status" value="1"/>
</dbReference>
<dbReference type="RefSeq" id="WP_099112940.1">
    <property type="nucleotide sequence ID" value="NZ_CAWNQI010000051.1"/>
</dbReference>
<dbReference type="OrthoDB" id="5674026at2"/>
<sequence>MSSLIYLTINGESQGIISAGCGEKTSIGNKAQQGHADEIFVYSFQHIMLRNQNVSHHPVIINKPIDKSSPLLAKSINDNEKLECLFNFWRTNENGGLELFYKIRLGGAHIASLKSDYPHSLNSNHMVPQEIISIEYTDITWNNVACSTGSYSFWNERVY</sequence>
<accession>A0A2D0JVJ3</accession>
<dbReference type="Proteomes" id="UP000221980">
    <property type="component" value="Unassembled WGS sequence"/>
</dbReference>
<reference evidence="1 2" key="1">
    <citation type="journal article" date="2017" name="Nat. Microbiol.">
        <title>Natural product diversity associated with the nematode symbionts Photorhabdus and Xenorhabdus.</title>
        <authorList>
            <person name="Tobias N.J."/>
            <person name="Wolff H."/>
            <person name="Djahanschiri B."/>
            <person name="Grundmann F."/>
            <person name="Kronenwerth M."/>
            <person name="Shi Y.M."/>
            <person name="Simonyi S."/>
            <person name="Grun P."/>
            <person name="Shapiro-Ilan D."/>
            <person name="Pidot S.J."/>
            <person name="Stinear T.P."/>
            <person name="Ebersberger I."/>
            <person name="Bode H.B."/>
        </authorList>
    </citation>
    <scope>NUCLEOTIDE SEQUENCE [LARGE SCALE GENOMIC DNA]</scope>
    <source>
        <strain evidence="1 2">DSM 17902</strain>
    </source>
</reference>
<dbReference type="PANTHER" id="PTHR34319:SF7">
    <property type="entry name" value="HNH ENDONUCLEASE DOMAIN-CONTAINING PROTEIN"/>
    <property type="match status" value="1"/>
</dbReference>
<name>A0A2D0JVJ3_9GAMM</name>
<organism evidence="1 2">
    <name type="scientific">Xenorhabdus miraniensis</name>
    <dbReference type="NCBI Taxonomy" id="351674"/>
    <lineage>
        <taxon>Bacteria</taxon>
        <taxon>Pseudomonadati</taxon>
        <taxon>Pseudomonadota</taxon>
        <taxon>Gammaproteobacteria</taxon>
        <taxon>Enterobacterales</taxon>
        <taxon>Morganellaceae</taxon>
        <taxon>Xenorhabdus</taxon>
    </lineage>
</organism>
<evidence type="ECO:0000313" key="2">
    <source>
        <dbReference type="Proteomes" id="UP000221980"/>
    </source>
</evidence>
<dbReference type="Gene3D" id="2.30.110.20">
    <property type="entry name" value="Hcp1-like"/>
    <property type="match status" value="1"/>
</dbReference>